<protein>
    <submittedName>
        <fullName evidence="3">Uncharacterized protein</fullName>
    </submittedName>
</protein>
<sequence length="154" mass="18263">MYIFEFLIRKQALINGKKIITKINLKMELNKIIKILEEHNYKYQVKNQIIVVSLEFSQNVVIDLSNSSKIVIPDDLVNWNFLTGCIKMSLKNAILYNFVLLIFFGFFCQYAAFIEYNFTSLLLTFIAWVLLFSIFYLIKLESFKLQFKILTKEM</sequence>
<dbReference type="Proteomes" id="UP000295270">
    <property type="component" value="Unassembled WGS sequence"/>
</dbReference>
<gene>
    <name evidence="3" type="ORF">D0809_12640</name>
    <name evidence="2" type="ORF">EV142_10476</name>
</gene>
<dbReference type="AlphaFoldDB" id="A0A4Y7UBD7"/>
<reference evidence="2 4" key="1">
    <citation type="journal article" date="2015" name="Stand. Genomic Sci.">
        <title>Genomic Encyclopedia of Bacterial and Archaeal Type Strains, Phase III: the genomes of soil and plant-associated and newly described type strains.</title>
        <authorList>
            <person name="Whitman W.B."/>
            <person name="Woyke T."/>
            <person name="Klenk H.P."/>
            <person name="Zhou Y."/>
            <person name="Lilburn T.G."/>
            <person name="Beck B.J."/>
            <person name="De Vos P."/>
            <person name="Vandamme P."/>
            <person name="Eisen J.A."/>
            <person name="Garrity G."/>
            <person name="Hugenholtz P."/>
            <person name="Kyrpides N.C."/>
        </authorList>
    </citation>
    <scope>NUCLEOTIDE SEQUENCE [LARGE SCALE GENOMIC DNA]</scope>
    <source>
        <strain evidence="2 4">P5626</strain>
    </source>
</reference>
<evidence type="ECO:0000313" key="4">
    <source>
        <dbReference type="Proteomes" id="UP000295270"/>
    </source>
</evidence>
<evidence type="ECO:0000256" key="1">
    <source>
        <dbReference type="SAM" id="Phobius"/>
    </source>
</evidence>
<name>A0A4Y7UBD7_9FLAO</name>
<dbReference type="EMBL" id="SLWA01000004">
    <property type="protein sequence ID" value="TCN57419.1"/>
    <property type="molecule type" value="Genomic_DNA"/>
</dbReference>
<keyword evidence="1" id="KW-1133">Transmembrane helix</keyword>
<evidence type="ECO:0000313" key="3">
    <source>
        <dbReference type="EMBL" id="TEB43740.1"/>
    </source>
</evidence>
<comment type="caution">
    <text evidence="3">The sequence shown here is derived from an EMBL/GenBank/DDBJ whole genome shotgun (WGS) entry which is preliminary data.</text>
</comment>
<reference evidence="2" key="3">
    <citation type="submission" date="2019-03" db="EMBL/GenBank/DDBJ databases">
        <authorList>
            <person name="Whitman W."/>
            <person name="Huntemann M."/>
            <person name="Clum A."/>
            <person name="Pillay M."/>
            <person name="Palaniappan K."/>
            <person name="Varghese N."/>
            <person name="Mikhailova N."/>
            <person name="Stamatis D."/>
            <person name="Reddy T."/>
            <person name="Daum C."/>
            <person name="Shapiro N."/>
            <person name="Ivanova N."/>
            <person name="Kyrpides N."/>
            <person name="Woyke T."/>
        </authorList>
    </citation>
    <scope>NUCLEOTIDE SEQUENCE</scope>
    <source>
        <strain evidence="2">P5626</strain>
    </source>
</reference>
<organism evidence="3 5">
    <name type="scientific">Flavobacterium circumlabens</name>
    <dbReference type="NCBI Taxonomy" id="2133765"/>
    <lineage>
        <taxon>Bacteria</taxon>
        <taxon>Pseudomonadati</taxon>
        <taxon>Bacteroidota</taxon>
        <taxon>Flavobacteriia</taxon>
        <taxon>Flavobacteriales</taxon>
        <taxon>Flavobacteriaceae</taxon>
        <taxon>Flavobacterium</taxon>
    </lineage>
</organism>
<feature type="transmembrane region" description="Helical" evidence="1">
    <location>
        <begin position="94"/>
        <end position="112"/>
    </location>
</feature>
<evidence type="ECO:0000313" key="2">
    <source>
        <dbReference type="EMBL" id="TCN57419.1"/>
    </source>
</evidence>
<evidence type="ECO:0000313" key="5">
    <source>
        <dbReference type="Proteomes" id="UP000298340"/>
    </source>
</evidence>
<proteinExistence type="predicted"/>
<feature type="transmembrane region" description="Helical" evidence="1">
    <location>
        <begin position="118"/>
        <end position="138"/>
    </location>
</feature>
<dbReference type="Proteomes" id="UP000298340">
    <property type="component" value="Unassembled WGS sequence"/>
</dbReference>
<keyword evidence="4" id="KW-1185">Reference proteome</keyword>
<keyword evidence="1" id="KW-0812">Transmembrane</keyword>
<keyword evidence="1" id="KW-0472">Membrane</keyword>
<dbReference type="EMBL" id="QWDN01000004">
    <property type="protein sequence ID" value="TEB43740.1"/>
    <property type="molecule type" value="Genomic_DNA"/>
</dbReference>
<reference evidence="3 5" key="2">
    <citation type="journal article" date="2018" name="Syst. Appl. Microbiol.">
        <title>Flavobacterium circumlabens sp. nov. and Flavobacterium cupreum sp. nov., two psychrotrophic species isolated from Antarctic environmental samples.</title>
        <authorList>
            <person name="Kralova S."/>
            <person name="Busse H.J."/>
            <person name="Svec P."/>
            <person name="Maslanova I."/>
            <person name="Stankova E."/>
            <person name="Bartak M."/>
            <person name="Sedlacek I."/>
        </authorList>
    </citation>
    <scope>NUCLEOTIDE SEQUENCE [LARGE SCALE GENOMIC DNA]</scope>
    <source>
        <strain evidence="3 5">CCM 8828</strain>
    </source>
</reference>
<accession>A0A4Y7UBD7</accession>